<evidence type="ECO:0000313" key="2">
    <source>
        <dbReference type="Proteomes" id="UP001251528"/>
    </source>
</evidence>
<sequence>MLDALEAVAADLVPENHRDIPVEDLLEIQAKIAMRAFSFATAGMPFAPILGHKPLDEDTFHQRLYAAIQRVPILIGYNKDEGTAFVPLFNRVEASVRPTPKESPAEFIAKTWFQNHTDEFYQKIQQAGPSEQPRFYRFNISPGQSPWGATHTIELPFILGSWAEWKDAPMMKGENVREIVEKVGDEMKKLWVAFASGDDVGRREFVIDEAFSLGREE</sequence>
<evidence type="ECO:0008006" key="3">
    <source>
        <dbReference type="Google" id="ProtNLM"/>
    </source>
</evidence>
<comment type="caution">
    <text evidence="1">The sequence shown here is derived from an EMBL/GenBank/DDBJ whole genome shotgun (WGS) entry which is preliminary data.</text>
</comment>
<proteinExistence type="predicted"/>
<dbReference type="SUPFAM" id="SSF53474">
    <property type="entry name" value="alpha/beta-Hydrolases"/>
    <property type="match status" value="1"/>
</dbReference>
<dbReference type="Gene3D" id="3.40.50.1820">
    <property type="entry name" value="alpha/beta hydrolase"/>
    <property type="match status" value="1"/>
</dbReference>
<protein>
    <recommendedName>
        <fullName evidence="3">Carboxylesterase type B domain-containing protein</fullName>
    </recommendedName>
</protein>
<dbReference type="EMBL" id="JASWJB010000159">
    <property type="protein sequence ID" value="KAK2594675.1"/>
    <property type="molecule type" value="Genomic_DNA"/>
</dbReference>
<organism evidence="1 2">
    <name type="scientific">Conoideocrella luteorostrata</name>
    <dbReference type="NCBI Taxonomy" id="1105319"/>
    <lineage>
        <taxon>Eukaryota</taxon>
        <taxon>Fungi</taxon>
        <taxon>Dikarya</taxon>
        <taxon>Ascomycota</taxon>
        <taxon>Pezizomycotina</taxon>
        <taxon>Sordariomycetes</taxon>
        <taxon>Hypocreomycetidae</taxon>
        <taxon>Hypocreales</taxon>
        <taxon>Clavicipitaceae</taxon>
        <taxon>Conoideocrella</taxon>
    </lineage>
</organism>
<dbReference type="Proteomes" id="UP001251528">
    <property type="component" value="Unassembled WGS sequence"/>
</dbReference>
<reference evidence="1" key="1">
    <citation type="submission" date="2023-06" db="EMBL/GenBank/DDBJ databases">
        <title>Conoideocrella luteorostrata (Hypocreales: Clavicipitaceae), a potential biocontrol fungus for elongate hemlock scale in United States Christmas tree production areas.</title>
        <authorList>
            <person name="Barrett H."/>
            <person name="Lovett B."/>
            <person name="Macias A.M."/>
            <person name="Stajich J.E."/>
            <person name="Kasson M.T."/>
        </authorList>
    </citation>
    <scope>NUCLEOTIDE SEQUENCE</scope>
    <source>
        <strain evidence="1">ARSEF 14590</strain>
    </source>
</reference>
<dbReference type="AlphaFoldDB" id="A0AAJ0FZB8"/>
<accession>A0AAJ0FZB8</accession>
<gene>
    <name evidence="1" type="ORF">QQS21_007584</name>
</gene>
<dbReference type="InterPro" id="IPR029058">
    <property type="entry name" value="AB_hydrolase_fold"/>
</dbReference>
<keyword evidence="2" id="KW-1185">Reference proteome</keyword>
<evidence type="ECO:0000313" key="1">
    <source>
        <dbReference type="EMBL" id="KAK2594675.1"/>
    </source>
</evidence>
<name>A0AAJ0FZB8_9HYPO</name>